<proteinExistence type="predicted"/>
<gene>
    <name evidence="2" type="ORF">GB864_17290</name>
</gene>
<feature type="region of interest" description="Disordered" evidence="1">
    <location>
        <begin position="145"/>
        <end position="222"/>
    </location>
</feature>
<name>A0A6I4P8M2_9MICO</name>
<keyword evidence="3" id="KW-1185">Reference proteome</keyword>
<evidence type="ECO:0000313" key="2">
    <source>
        <dbReference type="EMBL" id="MWC00298.1"/>
    </source>
</evidence>
<dbReference type="AlphaFoldDB" id="A0A6I4P8M2"/>
<accession>A0A6I4P8M2</accession>
<dbReference type="EMBL" id="WSTA01000121">
    <property type="protein sequence ID" value="MWC00298.1"/>
    <property type="molecule type" value="Genomic_DNA"/>
</dbReference>
<feature type="compositionally biased region" description="Basic and acidic residues" evidence="1">
    <location>
        <begin position="41"/>
        <end position="54"/>
    </location>
</feature>
<feature type="compositionally biased region" description="Basic and acidic residues" evidence="1">
    <location>
        <begin position="67"/>
        <end position="78"/>
    </location>
</feature>
<sequence length="222" mass="23050">MLAVDEPDADVLGRAGRGIGERTVDGEPAELEESGHGQAAESREEPLERLERPLGVDVGVMASGPAAEERAVRGERADGQPAEAALPRDGDRADEFSAAVLHEDRGELPGLRAVPSGGEQIVGLEERVRQCGAVGELLPAFGVDRAEFGDGHHPGARHHAAHPHASSRSTGCSPSAVGSSHKIATAGRGRRPPNGSRRRGHPEGHGEVGDDAVDLVERAAGE</sequence>
<organism evidence="2 3">
    <name type="scientific">Agromyces seonyuensis</name>
    <dbReference type="NCBI Taxonomy" id="2662446"/>
    <lineage>
        <taxon>Bacteria</taxon>
        <taxon>Bacillati</taxon>
        <taxon>Actinomycetota</taxon>
        <taxon>Actinomycetes</taxon>
        <taxon>Micrococcales</taxon>
        <taxon>Microbacteriaceae</taxon>
        <taxon>Agromyces</taxon>
    </lineage>
</organism>
<protein>
    <submittedName>
        <fullName evidence="2">Uncharacterized protein</fullName>
    </submittedName>
</protein>
<evidence type="ECO:0000256" key="1">
    <source>
        <dbReference type="SAM" id="MobiDB-lite"/>
    </source>
</evidence>
<feature type="region of interest" description="Disordered" evidence="1">
    <location>
        <begin position="1"/>
        <end position="92"/>
    </location>
</feature>
<feature type="compositionally biased region" description="Basic residues" evidence="1">
    <location>
        <begin position="188"/>
        <end position="200"/>
    </location>
</feature>
<reference evidence="2 3" key="1">
    <citation type="submission" date="2019-12" db="EMBL/GenBank/DDBJ databases">
        <authorList>
            <person name="Kim Y.S."/>
        </authorList>
    </citation>
    <scope>NUCLEOTIDE SEQUENCE [LARGE SCALE GENOMIC DNA]</scope>
    <source>
        <strain evidence="2 3">MMS17-SY077</strain>
    </source>
</reference>
<feature type="compositionally biased region" description="Polar residues" evidence="1">
    <location>
        <begin position="169"/>
        <end position="178"/>
    </location>
</feature>
<comment type="caution">
    <text evidence="2">The sequence shown here is derived from an EMBL/GenBank/DDBJ whole genome shotgun (WGS) entry which is preliminary data.</text>
</comment>
<dbReference type="Proteomes" id="UP000438182">
    <property type="component" value="Unassembled WGS sequence"/>
</dbReference>
<evidence type="ECO:0000313" key="3">
    <source>
        <dbReference type="Proteomes" id="UP000438182"/>
    </source>
</evidence>